<name>A0A916XQP5_9BURK</name>
<sequence length="97" mass="10840">MVTYISLAKFTDQGMRTVKDTTKRADMAKELSGKFGVKMTHIYWTMGEYDMVSITEAEDDAAITAFGYALSANGNVRFSALKAYNRDEVNKILSKLP</sequence>
<evidence type="ECO:0000313" key="1">
    <source>
        <dbReference type="EMBL" id="GGC98166.1"/>
    </source>
</evidence>
<dbReference type="RefSeq" id="WP_188569080.1">
    <property type="nucleotide sequence ID" value="NZ_BMED01000007.1"/>
</dbReference>
<accession>A0A916XQP5</accession>
<organism evidence="1 2">
    <name type="scientific">Undibacterium terreum</name>
    <dbReference type="NCBI Taxonomy" id="1224302"/>
    <lineage>
        <taxon>Bacteria</taxon>
        <taxon>Pseudomonadati</taxon>
        <taxon>Pseudomonadota</taxon>
        <taxon>Betaproteobacteria</taxon>
        <taxon>Burkholderiales</taxon>
        <taxon>Oxalobacteraceae</taxon>
        <taxon>Undibacterium</taxon>
    </lineage>
</organism>
<dbReference type="Pfam" id="PF08734">
    <property type="entry name" value="GYD"/>
    <property type="match status" value="1"/>
</dbReference>
<evidence type="ECO:0000313" key="2">
    <source>
        <dbReference type="Proteomes" id="UP000637423"/>
    </source>
</evidence>
<dbReference type="InterPro" id="IPR014845">
    <property type="entry name" value="GYD/TTHA1554"/>
</dbReference>
<reference evidence="1" key="1">
    <citation type="journal article" date="2014" name="Int. J. Syst. Evol. Microbiol.">
        <title>Complete genome sequence of Corynebacterium casei LMG S-19264T (=DSM 44701T), isolated from a smear-ripened cheese.</title>
        <authorList>
            <consortium name="US DOE Joint Genome Institute (JGI-PGF)"/>
            <person name="Walter F."/>
            <person name="Albersmeier A."/>
            <person name="Kalinowski J."/>
            <person name="Ruckert C."/>
        </authorList>
    </citation>
    <scope>NUCLEOTIDE SEQUENCE</scope>
    <source>
        <strain evidence="1">CGMCC 1.10998</strain>
    </source>
</reference>
<proteinExistence type="predicted"/>
<dbReference type="EMBL" id="BMED01000007">
    <property type="protein sequence ID" value="GGC98166.1"/>
    <property type="molecule type" value="Genomic_DNA"/>
</dbReference>
<reference evidence="1" key="2">
    <citation type="submission" date="2020-09" db="EMBL/GenBank/DDBJ databases">
        <authorList>
            <person name="Sun Q."/>
            <person name="Zhou Y."/>
        </authorList>
    </citation>
    <scope>NUCLEOTIDE SEQUENCE</scope>
    <source>
        <strain evidence="1">CGMCC 1.10998</strain>
    </source>
</reference>
<dbReference type="Proteomes" id="UP000637423">
    <property type="component" value="Unassembled WGS sequence"/>
</dbReference>
<comment type="caution">
    <text evidence="1">The sequence shown here is derived from an EMBL/GenBank/DDBJ whole genome shotgun (WGS) entry which is preliminary data.</text>
</comment>
<dbReference type="AlphaFoldDB" id="A0A916XQP5"/>
<gene>
    <name evidence="1" type="ORF">GCM10011396_52130</name>
</gene>
<keyword evidence="2" id="KW-1185">Reference proteome</keyword>
<protein>
    <submittedName>
        <fullName evidence="1">GYD family protein</fullName>
    </submittedName>
</protein>